<gene>
    <name evidence="2" type="ORF">CFK37_03345</name>
</gene>
<reference evidence="2 3" key="1">
    <citation type="submission" date="2017-07" db="EMBL/GenBank/DDBJ databases">
        <title>Virgibacillus sp. LM2416.</title>
        <authorList>
            <person name="Tak E.J."/>
            <person name="Bae J.-W."/>
        </authorList>
    </citation>
    <scope>NUCLEOTIDE SEQUENCE [LARGE SCALE GENOMIC DNA]</scope>
    <source>
        <strain evidence="2 3">LM2416</strain>
    </source>
</reference>
<dbReference type="Pfam" id="PF12679">
    <property type="entry name" value="ABC2_membrane_2"/>
    <property type="match status" value="1"/>
</dbReference>
<keyword evidence="1" id="KW-1133">Transmembrane helix</keyword>
<dbReference type="AlphaFoldDB" id="A0A220TZS1"/>
<dbReference type="GO" id="GO:0140359">
    <property type="term" value="F:ABC-type transporter activity"/>
    <property type="evidence" value="ECO:0007669"/>
    <property type="project" value="InterPro"/>
</dbReference>
<dbReference type="GO" id="GO:0005886">
    <property type="term" value="C:plasma membrane"/>
    <property type="evidence" value="ECO:0007669"/>
    <property type="project" value="UniProtKB-SubCell"/>
</dbReference>
<name>A0A220TZS1_9BACI</name>
<protein>
    <submittedName>
        <fullName evidence="2">ABC transporter permease</fullName>
    </submittedName>
</protein>
<sequence length="322" mass="36843">MSNFFQLLVNEQIKTYIKKSTWAMYIILALIIIGIGFMTNFFEGTTTPKYDEDTWRQTLQDENKQIKKDMQEMSKNEAEMMGDYNNSQLEKNNFYLENDIMPANYDAWQFVLDNKTLLSLITLFTIIVAAGIIANEFKWGTIKLLLIRPISRTKILLSKYISVLLFALWTLLFVLILSFLVGAIFFGINSFDPQIVTDQKGSFEQVSVINQIFAAYGFQLVTLLMMATFAFMISAIFRQSSLAIGLAIFLMFAGTSIVGFFADHEWAKYILFANTNLEQYVNGTPMIEGMTLGFSIGVLIVYFIIFSVITWLFFTKRDVAGH</sequence>
<evidence type="ECO:0000313" key="3">
    <source>
        <dbReference type="Proteomes" id="UP000198312"/>
    </source>
</evidence>
<feature type="transmembrane region" description="Helical" evidence="1">
    <location>
        <begin position="208"/>
        <end position="230"/>
    </location>
</feature>
<dbReference type="OrthoDB" id="8613028at2"/>
<dbReference type="RefSeq" id="WP_089060560.1">
    <property type="nucleotide sequence ID" value="NZ_CP022315.1"/>
</dbReference>
<feature type="transmembrane region" description="Helical" evidence="1">
    <location>
        <begin position="160"/>
        <end position="188"/>
    </location>
</feature>
<evidence type="ECO:0000313" key="2">
    <source>
        <dbReference type="EMBL" id="ASK61282.1"/>
    </source>
</evidence>
<feature type="transmembrane region" description="Helical" evidence="1">
    <location>
        <begin position="21"/>
        <end position="42"/>
    </location>
</feature>
<dbReference type="Proteomes" id="UP000198312">
    <property type="component" value="Chromosome"/>
</dbReference>
<organism evidence="2 3">
    <name type="scientific">Virgibacillus phasianinus</name>
    <dbReference type="NCBI Taxonomy" id="2017483"/>
    <lineage>
        <taxon>Bacteria</taxon>
        <taxon>Bacillati</taxon>
        <taxon>Bacillota</taxon>
        <taxon>Bacilli</taxon>
        <taxon>Bacillales</taxon>
        <taxon>Bacillaceae</taxon>
        <taxon>Virgibacillus</taxon>
    </lineage>
</organism>
<dbReference type="PANTHER" id="PTHR37305:SF1">
    <property type="entry name" value="MEMBRANE PROTEIN"/>
    <property type="match status" value="1"/>
</dbReference>
<feature type="transmembrane region" description="Helical" evidence="1">
    <location>
        <begin position="292"/>
        <end position="314"/>
    </location>
</feature>
<feature type="transmembrane region" description="Helical" evidence="1">
    <location>
        <begin position="242"/>
        <end position="262"/>
    </location>
</feature>
<keyword evidence="1" id="KW-0472">Membrane</keyword>
<keyword evidence="1" id="KW-0812">Transmembrane</keyword>
<dbReference type="KEGG" id="vil:CFK37_03345"/>
<dbReference type="EMBL" id="CP022315">
    <property type="protein sequence ID" value="ASK61282.1"/>
    <property type="molecule type" value="Genomic_DNA"/>
</dbReference>
<keyword evidence="3" id="KW-1185">Reference proteome</keyword>
<dbReference type="PANTHER" id="PTHR37305">
    <property type="entry name" value="INTEGRAL MEMBRANE PROTEIN-RELATED"/>
    <property type="match status" value="1"/>
</dbReference>
<accession>A0A220TZS1</accession>
<feature type="transmembrane region" description="Helical" evidence="1">
    <location>
        <begin position="117"/>
        <end position="139"/>
    </location>
</feature>
<proteinExistence type="predicted"/>
<evidence type="ECO:0000256" key="1">
    <source>
        <dbReference type="SAM" id="Phobius"/>
    </source>
</evidence>